<organism evidence="13 14">
    <name type="scientific">candidate division WOR-3 bacterium</name>
    <dbReference type="NCBI Taxonomy" id="2052148"/>
    <lineage>
        <taxon>Bacteria</taxon>
        <taxon>Bacteria division WOR-3</taxon>
    </lineage>
</organism>
<feature type="binding site" evidence="9">
    <location>
        <position position="210"/>
    </location>
    <ligand>
        <name>1-deoxy-D-xylulose 5-phosphate</name>
        <dbReference type="ChEBI" id="CHEBI:57792"/>
    </ligand>
</feature>
<dbReference type="GO" id="GO:0070402">
    <property type="term" value="F:NADPH binding"/>
    <property type="evidence" value="ECO:0007669"/>
    <property type="project" value="InterPro"/>
</dbReference>
<evidence type="ECO:0000259" key="11">
    <source>
        <dbReference type="Pfam" id="PF08436"/>
    </source>
</evidence>
<reference evidence="13 14" key="1">
    <citation type="journal article" date="2018" name="Nat. Biotechnol.">
        <title>A standardized bacterial taxonomy based on genome phylogeny substantially revises the tree of life.</title>
        <authorList>
            <person name="Parks D.H."/>
            <person name="Chuvochina M."/>
            <person name="Waite D.W."/>
            <person name="Rinke C."/>
            <person name="Skarshewski A."/>
            <person name="Chaumeil P.A."/>
            <person name="Hugenholtz P."/>
        </authorList>
    </citation>
    <scope>NUCLEOTIDE SEQUENCE [LARGE SCALE GENOMIC DNA]</scope>
    <source>
        <strain evidence="13">UBA9956</strain>
    </source>
</reference>
<dbReference type="GO" id="GO:0030145">
    <property type="term" value="F:manganese ion binding"/>
    <property type="evidence" value="ECO:0007669"/>
    <property type="project" value="TreeGrafter"/>
</dbReference>
<feature type="binding site" evidence="9">
    <location>
        <position position="188"/>
    </location>
    <ligand>
        <name>1-deoxy-D-xylulose 5-phosphate</name>
        <dbReference type="ChEBI" id="CHEBI:57792"/>
    </ligand>
</feature>
<sequence length="376" mass="42280">MKKILILGATGSIGMSTLKIIKRYPEYFKIVGVTAFSNEERLKRIMSDFNVKSGGLKSKNILYRGNKIEKRTDDINEILAEDLDYDIVVNGLVGSIGFPPTLIAIERGKIIALANKETIVAYGQIIKKALKKNPKSQIRPVDSEHSALWQLLDKIHRRELEKCYITASGGVPFKKKTDVLSLADVLNHPTWSMGKKVTVDSSTMVNKGLEVIEACNLFNLKPEQIGVLIHPQSIIHAAVLLKDGTYMAHMAIPDMVLPISYALFYPFRPKEMLIGKIKEKENYDLTLHAIDADKYLSIKLAYSALDRQMTFPAVYNAANEGAVSLFLKERIQFKDIVAIIDKVMKEHSPKGRISIQNIRESEIWAKKRAIEIGEKL</sequence>
<evidence type="ECO:0000256" key="5">
    <source>
        <dbReference type="ARBA" id="ARBA00023002"/>
    </source>
</evidence>
<dbReference type="InterPro" id="IPR036291">
    <property type="entry name" value="NAD(P)-bd_dom_sf"/>
</dbReference>
<evidence type="ECO:0000256" key="8">
    <source>
        <dbReference type="ARBA" id="ARBA00048543"/>
    </source>
</evidence>
<protein>
    <recommendedName>
        <fullName evidence="9">1-deoxy-D-xylulose 5-phosphate reductoisomerase</fullName>
        <shortName evidence="9">DXP reductoisomerase</shortName>
        <ecNumber evidence="9">1.1.1.267</ecNumber>
    </recommendedName>
    <alternativeName>
        <fullName evidence="9">1-deoxyxylulose-5-phosphate reductoisomerase</fullName>
    </alternativeName>
    <alternativeName>
        <fullName evidence="9">2-C-methyl-D-erythritol 4-phosphate synthase</fullName>
    </alternativeName>
</protein>
<dbReference type="EC" id="1.1.1.267" evidence="9"/>
<dbReference type="InterPro" id="IPR013512">
    <property type="entry name" value="DXP_reductoisomerase_N"/>
</dbReference>
<dbReference type="HAMAP" id="MF_00183">
    <property type="entry name" value="DXP_reductoisom"/>
    <property type="match status" value="1"/>
</dbReference>
<dbReference type="Pfam" id="PF02670">
    <property type="entry name" value="DXP_reductoisom"/>
    <property type="match status" value="1"/>
</dbReference>
<dbReference type="GO" id="GO:0051484">
    <property type="term" value="P:isopentenyl diphosphate biosynthetic process, methylerythritol 4-phosphate pathway involved in terpenoid biosynthetic process"/>
    <property type="evidence" value="ECO:0007669"/>
    <property type="project" value="TreeGrafter"/>
</dbReference>
<feature type="binding site" evidence="9">
    <location>
        <position position="194"/>
    </location>
    <ligand>
        <name>NADPH</name>
        <dbReference type="ChEBI" id="CHEBI:57783"/>
    </ligand>
</feature>
<feature type="binding site" evidence="9">
    <location>
        <position position="13"/>
    </location>
    <ligand>
        <name>NADPH</name>
        <dbReference type="ChEBI" id="CHEBI:57783"/>
    </ligand>
</feature>
<dbReference type="InterPro" id="IPR013644">
    <property type="entry name" value="DXP_reductoisomerase_C"/>
</dbReference>
<keyword evidence="3 9" id="KW-0479">Metal-binding</keyword>
<comment type="cofactor">
    <cofactor evidence="9">
        <name>Mg(2+)</name>
        <dbReference type="ChEBI" id="CHEBI:18420"/>
    </cofactor>
    <cofactor evidence="9">
        <name>Mn(2+)</name>
        <dbReference type="ChEBI" id="CHEBI:29035"/>
    </cofactor>
</comment>
<dbReference type="UniPathway" id="UPA00056">
    <property type="reaction ID" value="UER00092"/>
</dbReference>
<dbReference type="SUPFAM" id="SSF69055">
    <property type="entry name" value="1-deoxy-D-xylulose-5-phosphate reductoisomerase, C-terminal domain"/>
    <property type="match status" value="1"/>
</dbReference>
<dbReference type="SUPFAM" id="SSF55347">
    <property type="entry name" value="Glyceraldehyde-3-phosphate dehydrogenase-like, C-terminal domain"/>
    <property type="match status" value="1"/>
</dbReference>
<keyword evidence="6 9" id="KW-0464">Manganese</keyword>
<feature type="binding site" evidence="9">
    <location>
        <position position="11"/>
    </location>
    <ligand>
        <name>NADPH</name>
        <dbReference type="ChEBI" id="CHEBI:57783"/>
    </ligand>
</feature>
<dbReference type="InterPro" id="IPR036169">
    <property type="entry name" value="DXPR_C_sf"/>
</dbReference>
<feature type="binding site" evidence="9">
    <location>
        <position position="201"/>
    </location>
    <ligand>
        <name>1-deoxy-D-xylulose 5-phosphate</name>
        <dbReference type="ChEBI" id="CHEBI:57792"/>
    </ligand>
</feature>
<evidence type="ECO:0000256" key="4">
    <source>
        <dbReference type="ARBA" id="ARBA00022857"/>
    </source>
</evidence>
<feature type="binding site" evidence="9">
    <location>
        <position position="10"/>
    </location>
    <ligand>
        <name>NADPH</name>
        <dbReference type="ChEBI" id="CHEBI:57783"/>
    </ligand>
</feature>
<dbReference type="GO" id="GO:0030604">
    <property type="term" value="F:1-deoxy-D-xylulose-5-phosphate reductoisomerase activity"/>
    <property type="evidence" value="ECO:0007669"/>
    <property type="project" value="UniProtKB-UniRule"/>
</dbReference>
<feature type="binding site" evidence="9">
    <location>
        <position position="144"/>
    </location>
    <ligand>
        <name>1-deoxy-D-xylulose 5-phosphate</name>
        <dbReference type="ChEBI" id="CHEBI:57792"/>
    </ligand>
</feature>
<name>A0A350HC13_UNCW3</name>
<evidence type="ECO:0000259" key="10">
    <source>
        <dbReference type="Pfam" id="PF02670"/>
    </source>
</evidence>
<gene>
    <name evidence="9" type="primary">dxr</name>
    <name evidence="13" type="ORF">DCW38_07875</name>
</gene>
<keyword evidence="13" id="KW-0413">Isomerase</keyword>
<feature type="binding site" evidence="9">
    <location>
        <position position="210"/>
    </location>
    <ligand>
        <name>Mn(2+)</name>
        <dbReference type="ChEBI" id="CHEBI:29035"/>
    </ligand>
</feature>
<evidence type="ECO:0000256" key="2">
    <source>
        <dbReference type="ARBA" id="ARBA00006825"/>
    </source>
</evidence>
<feature type="binding site" evidence="9">
    <location>
        <position position="38"/>
    </location>
    <ligand>
        <name>NADPH</name>
        <dbReference type="ChEBI" id="CHEBI:57783"/>
    </ligand>
</feature>
<feature type="binding site" evidence="9">
    <location>
        <position position="143"/>
    </location>
    <ligand>
        <name>1-deoxy-D-xylulose 5-phosphate</name>
        <dbReference type="ChEBI" id="CHEBI:57792"/>
    </ligand>
</feature>
<feature type="binding site" evidence="9">
    <location>
        <position position="116"/>
    </location>
    <ligand>
        <name>1-deoxy-D-xylulose 5-phosphate</name>
        <dbReference type="ChEBI" id="CHEBI:57792"/>
    </ligand>
</feature>
<dbReference type="EMBL" id="DMZY01000234">
    <property type="protein sequence ID" value="HAV93079.1"/>
    <property type="molecule type" value="Genomic_DNA"/>
</dbReference>
<dbReference type="AlphaFoldDB" id="A0A350HC13"/>
<comment type="caution">
    <text evidence="9">Lacks conserved residue(s) required for the propagation of feature annotation.</text>
</comment>
<feature type="binding site" evidence="9">
    <location>
        <position position="206"/>
    </location>
    <ligand>
        <name>1-deoxy-D-xylulose 5-phosphate</name>
        <dbReference type="ChEBI" id="CHEBI:57792"/>
    </ligand>
</feature>
<comment type="similarity">
    <text evidence="2 9">Belongs to the DXR family.</text>
</comment>
<accession>A0A350HC13</accession>
<dbReference type="InterPro" id="IPR003821">
    <property type="entry name" value="DXP_reductoisomerase"/>
</dbReference>
<dbReference type="GO" id="GO:0016853">
    <property type="term" value="F:isomerase activity"/>
    <property type="evidence" value="ECO:0007669"/>
    <property type="project" value="UniProtKB-KW"/>
</dbReference>
<keyword evidence="4 9" id="KW-0521">NADP</keyword>
<evidence type="ECO:0000256" key="6">
    <source>
        <dbReference type="ARBA" id="ARBA00023211"/>
    </source>
</evidence>
<dbReference type="Gene3D" id="1.10.1740.10">
    <property type="match status" value="1"/>
</dbReference>
<dbReference type="SUPFAM" id="SSF51735">
    <property type="entry name" value="NAD(P)-binding Rossmann-fold domains"/>
    <property type="match status" value="1"/>
</dbReference>
<evidence type="ECO:0000256" key="9">
    <source>
        <dbReference type="HAMAP-Rule" id="MF_00183"/>
    </source>
</evidence>
<evidence type="ECO:0000256" key="1">
    <source>
        <dbReference type="ARBA" id="ARBA00005094"/>
    </source>
</evidence>
<feature type="domain" description="DXP reductoisomerase C-terminal" evidence="12">
    <location>
        <begin position="250"/>
        <end position="367"/>
    </location>
</feature>
<comment type="function">
    <text evidence="9">Catalyzes the NADPH-dependent rearrangement and reduction of 1-deoxy-D-xylulose-5-phosphate (DXP) to 2-C-methyl-D-erythritol 4-phosphate (MEP).</text>
</comment>
<dbReference type="Proteomes" id="UP000264062">
    <property type="component" value="Unassembled WGS sequence"/>
</dbReference>
<dbReference type="InterPro" id="IPR026877">
    <property type="entry name" value="DXPR_C"/>
</dbReference>
<feature type="binding site" evidence="9">
    <location>
        <position position="168"/>
    </location>
    <ligand>
        <name>1-deoxy-D-xylulose 5-phosphate</name>
        <dbReference type="ChEBI" id="CHEBI:57792"/>
    </ligand>
</feature>
<feature type="binding site" evidence="9">
    <location>
        <position position="12"/>
    </location>
    <ligand>
        <name>NADPH</name>
        <dbReference type="ChEBI" id="CHEBI:57783"/>
    </ligand>
</feature>
<feature type="binding site" evidence="9">
    <location>
        <position position="144"/>
    </location>
    <ligand>
        <name>Mn(2+)</name>
        <dbReference type="ChEBI" id="CHEBI:29035"/>
    </ligand>
</feature>
<comment type="catalytic activity">
    <reaction evidence="8">
        <text>2-C-methyl-D-erythritol 4-phosphate + NADP(+) = 1-deoxy-D-xylulose 5-phosphate + NADPH + H(+)</text>
        <dbReference type="Rhea" id="RHEA:13717"/>
        <dbReference type="ChEBI" id="CHEBI:15378"/>
        <dbReference type="ChEBI" id="CHEBI:57783"/>
        <dbReference type="ChEBI" id="CHEBI:57792"/>
        <dbReference type="ChEBI" id="CHEBI:58262"/>
        <dbReference type="ChEBI" id="CHEBI:58349"/>
        <dbReference type="EC" id="1.1.1.267"/>
    </reaction>
    <physiologicalReaction direction="right-to-left" evidence="8">
        <dbReference type="Rhea" id="RHEA:13719"/>
    </physiologicalReaction>
</comment>
<feature type="binding site" evidence="9">
    <location>
        <position position="142"/>
    </location>
    <ligand>
        <name>Mn(2+)</name>
        <dbReference type="ChEBI" id="CHEBI:29035"/>
    </ligand>
</feature>
<proteinExistence type="inferred from homology"/>
<dbReference type="Pfam" id="PF13288">
    <property type="entry name" value="DXPR_C"/>
    <property type="match status" value="1"/>
</dbReference>
<feature type="binding site" evidence="9">
    <location>
        <position position="115"/>
    </location>
    <ligand>
        <name>NADPH</name>
        <dbReference type="ChEBI" id="CHEBI:57783"/>
    </ligand>
</feature>
<comment type="pathway">
    <text evidence="1 9">Isoprenoid biosynthesis; isopentenyl diphosphate biosynthesis via DXP pathway; isopentenyl diphosphate from 1-deoxy-D-xylulose 5-phosphate: step 1/6.</text>
</comment>
<keyword evidence="7 9" id="KW-0414">Isoprene biosynthesis</keyword>
<comment type="caution">
    <text evidence="13">The sequence shown here is derived from an EMBL/GenBank/DDBJ whole genome shotgun (WGS) entry which is preliminary data.</text>
</comment>
<dbReference type="PANTHER" id="PTHR30525:SF0">
    <property type="entry name" value="1-DEOXY-D-XYLULOSE 5-PHOSPHATE REDUCTOISOMERASE, CHLOROPLASTIC"/>
    <property type="match status" value="1"/>
</dbReference>
<feature type="binding site" evidence="9">
    <location>
        <position position="207"/>
    </location>
    <ligand>
        <name>1-deoxy-D-xylulose 5-phosphate</name>
        <dbReference type="ChEBI" id="CHEBI:57792"/>
    </ligand>
</feature>
<evidence type="ECO:0000256" key="7">
    <source>
        <dbReference type="ARBA" id="ARBA00023229"/>
    </source>
</evidence>
<feature type="domain" description="1-deoxy-D-xylulose 5-phosphate reductoisomerase N-terminal" evidence="10">
    <location>
        <begin position="4"/>
        <end position="123"/>
    </location>
</feature>
<keyword evidence="5 9" id="KW-0560">Oxidoreductase</keyword>
<evidence type="ECO:0000256" key="3">
    <source>
        <dbReference type="ARBA" id="ARBA00022723"/>
    </source>
</evidence>
<dbReference type="Pfam" id="PF08436">
    <property type="entry name" value="DXP_redisom_C"/>
    <property type="match status" value="1"/>
</dbReference>
<feature type="binding site" evidence="9">
    <location>
        <position position="117"/>
    </location>
    <ligand>
        <name>NADPH</name>
        <dbReference type="ChEBI" id="CHEBI:57783"/>
    </ligand>
</feature>
<evidence type="ECO:0000313" key="14">
    <source>
        <dbReference type="Proteomes" id="UP000264062"/>
    </source>
</evidence>
<keyword evidence="9" id="KW-0460">Magnesium</keyword>
<dbReference type="Gene3D" id="3.40.50.720">
    <property type="entry name" value="NAD(P)-binding Rossmann-like Domain"/>
    <property type="match status" value="1"/>
</dbReference>
<evidence type="ECO:0000313" key="13">
    <source>
        <dbReference type="EMBL" id="HAV93079.1"/>
    </source>
</evidence>
<dbReference type="PANTHER" id="PTHR30525">
    <property type="entry name" value="1-DEOXY-D-XYLULOSE 5-PHOSPHATE REDUCTOISOMERASE"/>
    <property type="match status" value="1"/>
</dbReference>
<evidence type="ECO:0000259" key="12">
    <source>
        <dbReference type="Pfam" id="PF13288"/>
    </source>
</evidence>
<dbReference type="NCBIfam" id="TIGR00243">
    <property type="entry name" value="Dxr"/>
    <property type="match status" value="1"/>
</dbReference>
<dbReference type="PIRSF" id="PIRSF006205">
    <property type="entry name" value="Dxp_reductismrs"/>
    <property type="match status" value="1"/>
</dbReference>
<feature type="domain" description="1-deoxy-D-xylulose 5-phosphate reductoisomerase C-terminal" evidence="11">
    <location>
        <begin position="138"/>
        <end position="218"/>
    </location>
</feature>